<accession>A0ABX6MJ19</accession>
<dbReference type="EMBL" id="CP051684">
    <property type="protein sequence ID" value="QJD93792.1"/>
    <property type="molecule type" value="Genomic_DNA"/>
</dbReference>
<keyword evidence="1" id="KW-0812">Transmembrane</keyword>
<proteinExistence type="predicted"/>
<dbReference type="Proteomes" id="UP000503117">
    <property type="component" value="Chromosome"/>
</dbReference>
<name>A0ABX6MJ19_9BURK</name>
<keyword evidence="1" id="KW-1133">Transmembrane helix</keyword>
<dbReference type="RefSeq" id="WP_169114686.1">
    <property type="nucleotide sequence ID" value="NZ_CP051684.1"/>
</dbReference>
<keyword evidence="2" id="KW-0449">Lipoprotein</keyword>
<dbReference type="PROSITE" id="PS51257">
    <property type="entry name" value="PROKAR_LIPOPROTEIN"/>
    <property type="match status" value="1"/>
</dbReference>
<keyword evidence="3" id="KW-1185">Reference proteome</keyword>
<organism evidence="2 3">
    <name type="scientific">Duganella dendranthematis</name>
    <dbReference type="NCBI Taxonomy" id="2728021"/>
    <lineage>
        <taxon>Bacteria</taxon>
        <taxon>Pseudomonadati</taxon>
        <taxon>Pseudomonadota</taxon>
        <taxon>Betaproteobacteria</taxon>
        <taxon>Burkholderiales</taxon>
        <taxon>Oxalobacteraceae</taxon>
        <taxon>Telluria group</taxon>
        <taxon>Duganella</taxon>
    </lineage>
</organism>
<gene>
    <name evidence="2" type="primary">rhlP</name>
    <name evidence="2" type="ORF">HH213_29105</name>
</gene>
<dbReference type="NCBIfam" id="TIGR04179">
    <property type="entry name" value="rhombo_lipo"/>
    <property type="match status" value="1"/>
</dbReference>
<evidence type="ECO:0000313" key="3">
    <source>
        <dbReference type="Proteomes" id="UP000503117"/>
    </source>
</evidence>
<evidence type="ECO:0000256" key="1">
    <source>
        <dbReference type="SAM" id="Phobius"/>
    </source>
</evidence>
<dbReference type="InterPro" id="IPR026443">
    <property type="entry name" value="Rhombo_lipo"/>
</dbReference>
<reference evidence="2 3" key="1">
    <citation type="submission" date="2020-04" db="EMBL/GenBank/DDBJ databases">
        <title>Genome sequencing of novel species.</title>
        <authorList>
            <person name="Heo J."/>
            <person name="Kim S.-J."/>
            <person name="Kim J.-S."/>
            <person name="Hong S.-B."/>
            <person name="Kwon S.-W."/>
        </authorList>
    </citation>
    <scope>NUCLEOTIDE SEQUENCE [LARGE SCALE GENOMIC DNA]</scope>
    <source>
        <strain evidence="2 3">AF9R3</strain>
    </source>
</reference>
<keyword evidence="1" id="KW-0472">Membrane</keyword>
<protein>
    <submittedName>
        <fullName evidence="2">Rhombotarget lipoprotein</fullName>
    </submittedName>
</protein>
<sequence>MRFLKTLLIIAVAAGLSGCVGWRSPDGAKQTGSLVDYLYPNAKEAPTLAPSVVKLRPPVKVGIAFVPGANWNNGLPEAAKMKLLERVRDSFAKHQYIGKIEIIPSQYLQAKGGFTNLEQVARMFDVEVVTLLSYDQVQFNDTNALAVLYWTIIGAYVIHGDQYDVQTMVDAAVFDVQSHKLLFRAPGTSRVKGGATWAGLSEKQRLAAGEGYERAVDQLIPQLQTELDGFRERIKNNANYQVENKAGYKGGGAMGWISLALAVLLAGVAYAVRRRA</sequence>
<feature type="transmembrane region" description="Helical" evidence="1">
    <location>
        <begin position="253"/>
        <end position="272"/>
    </location>
</feature>
<evidence type="ECO:0000313" key="2">
    <source>
        <dbReference type="EMBL" id="QJD93792.1"/>
    </source>
</evidence>